<dbReference type="Pfam" id="PF00023">
    <property type="entry name" value="Ank"/>
    <property type="match status" value="2"/>
</dbReference>
<evidence type="ECO:0000256" key="4">
    <source>
        <dbReference type="SAM" id="Coils"/>
    </source>
</evidence>
<dbReference type="SUPFAM" id="SSF48403">
    <property type="entry name" value="Ankyrin repeat"/>
    <property type="match status" value="2"/>
</dbReference>
<keyword evidence="2 3" id="KW-0040">ANK repeat</keyword>
<feature type="region of interest" description="Disordered" evidence="5">
    <location>
        <begin position="1653"/>
        <end position="1813"/>
    </location>
</feature>
<dbReference type="Gene3D" id="3.40.50.300">
    <property type="entry name" value="P-loop containing nucleotide triphosphate hydrolases"/>
    <property type="match status" value="1"/>
</dbReference>
<feature type="repeat" description="ANK" evidence="3">
    <location>
        <begin position="1002"/>
        <end position="1034"/>
    </location>
</feature>
<feature type="repeat" description="ANK" evidence="3">
    <location>
        <begin position="1036"/>
        <end position="1068"/>
    </location>
</feature>
<feature type="repeat" description="ANK" evidence="3">
    <location>
        <begin position="868"/>
        <end position="900"/>
    </location>
</feature>
<gene>
    <name evidence="7" type="ORF">SLS60_002356</name>
</gene>
<reference evidence="7 8" key="1">
    <citation type="submission" date="2024-02" db="EMBL/GenBank/DDBJ databases">
        <title>De novo assembly and annotation of 12 fungi associated with fruit tree decline syndrome in Ontario, Canada.</title>
        <authorList>
            <person name="Sulman M."/>
            <person name="Ellouze W."/>
            <person name="Ilyukhin E."/>
        </authorList>
    </citation>
    <scope>NUCLEOTIDE SEQUENCE [LARGE SCALE GENOMIC DNA]</scope>
    <source>
        <strain evidence="7 8">M42-189</strain>
    </source>
</reference>
<dbReference type="Gene3D" id="1.25.40.20">
    <property type="entry name" value="Ankyrin repeat-containing domain"/>
    <property type="match status" value="2"/>
</dbReference>
<dbReference type="Pfam" id="PF22939">
    <property type="entry name" value="WHD_GPIID"/>
    <property type="match status" value="1"/>
</dbReference>
<feature type="repeat" description="ANK" evidence="3">
    <location>
        <begin position="802"/>
        <end position="834"/>
    </location>
</feature>
<dbReference type="PROSITE" id="PS50297">
    <property type="entry name" value="ANK_REP_REGION"/>
    <property type="match status" value="4"/>
</dbReference>
<dbReference type="Pfam" id="PF06985">
    <property type="entry name" value="HET"/>
    <property type="match status" value="1"/>
</dbReference>
<feature type="repeat" description="ANK" evidence="3">
    <location>
        <begin position="968"/>
        <end position="1000"/>
    </location>
</feature>
<dbReference type="PANTHER" id="PTHR24198:SF165">
    <property type="entry name" value="ANKYRIN REPEAT-CONTAINING PROTEIN-RELATED"/>
    <property type="match status" value="1"/>
</dbReference>
<dbReference type="InterPro" id="IPR056884">
    <property type="entry name" value="NPHP3-like_N"/>
</dbReference>
<keyword evidence="8" id="KW-1185">Reference proteome</keyword>
<feature type="coiled-coil region" evidence="4">
    <location>
        <begin position="227"/>
        <end position="254"/>
    </location>
</feature>
<evidence type="ECO:0000256" key="3">
    <source>
        <dbReference type="PROSITE-ProRule" id="PRU00023"/>
    </source>
</evidence>
<evidence type="ECO:0000256" key="2">
    <source>
        <dbReference type="ARBA" id="ARBA00023043"/>
    </source>
</evidence>
<dbReference type="EMBL" id="JAKJXO020000002">
    <property type="protein sequence ID" value="KAL1610686.1"/>
    <property type="molecule type" value="Genomic_DNA"/>
</dbReference>
<organism evidence="7 8">
    <name type="scientific">Paraconiothyrium brasiliense</name>
    <dbReference type="NCBI Taxonomy" id="300254"/>
    <lineage>
        <taxon>Eukaryota</taxon>
        <taxon>Fungi</taxon>
        <taxon>Dikarya</taxon>
        <taxon>Ascomycota</taxon>
        <taxon>Pezizomycotina</taxon>
        <taxon>Dothideomycetes</taxon>
        <taxon>Pleosporomycetidae</taxon>
        <taxon>Pleosporales</taxon>
        <taxon>Massarineae</taxon>
        <taxon>Didymosphaeriaceae</taxon>
        <taxon>Paraconiothyrium</taxon>
    </lineage>
</organism>
<dbReference type="SUPFAM" id="SSF52540">
    <property type="entry name" value="P-loop containing nucleoside triphosphate hydrolases"/>
    <property type="match status" value="1"/>
</dbReference>
<dbReference type="InterPro" id="IPR010730">
    <property type="entry name" value="HET"/>
</dbReference>
<feature type="compositionally biased region" description="Pro residues" evidence="5">
    <location>
        <begin position="1572"/>
        <end position="1590"/>
    </location>
</feature>
<comment type="caution">
    <text evidence="7">The sequence shown here is derived from an EMBL/GenBank/DDBJ whole genome shotgun (WGS) entry which is preliminary data.</text>
</comment>
<dbReference type="Pfam" id="PF24883">
    <property type="entry name" value="NPHP3_N"/>
    <property type="match status" value="1"/>
</dbReference>
<sequence>MRLLYTSSDGRLSCTDDLIGDEIPSYAILSHTWDGQEVAFKDLENHNDIKDVDTDLKGGYQKLFFCAQQAKRDKLKYFWVDTCCIDKSNNTELSEAINSMFGWYQKAERCYVYLSDVEQDSLDDDGTLAFQQSRWFTRGWTLQELLAPNSVEFFSKKGRRLGDKNSLRHTIHRITDIPVEALQGSRLSEYTVSERFSWAENRQTTRKEDGAYCLLGIFGCHLPLIYGEGKENALKRLKKEIEETSEEMVGASANNTIDKNSSRGQAEMLGKIRSWLSAPDPSTNYQKAHKQRQAETGLWLVEGEQFTRWKASAASRLWLYGIPGCGKTILSSTIVNNLLRHCGDNTSMVTVYFYFDFNDTQKQDPELMLRSLLRQLLQRAVILPKGINALFASCDNGKRQPSLYALLEVVRLTLQEFAQVYVVLDALDECTQRSDLMDMLETVARWQLDNVHLLMTSRKERDIESSLETFVIQEDTVYLQRDVVDKDIQRYVQQRLADDKNLAKWNKDAAIRQEIEASLMHGARGMFRWAVCQLDTLIKCRNRAMLRKSLTALPQTLDQTYDRILCAISEEDSEYAIRILQWLTFSARPLSVEEIAEVAAIDVARDPAFDRDEVLEDPLEALNICSSLVSITINEARGPSRSAQRIVALAHYSVQEYLVSSRIKQGSAKKYSMKEVECQNAITKGCLKYLTQLQQPLSEEILKASALARYAAQFWSSHLQNTEDEIERVSRLAMELLLVEKPAYLVWLQVYNPDRPYNEEPDLGLGMESVAAPLYYTALLGMCTITKMLLDQDAEINVQGGRFGNALQAASYRGHERIVKILLNSMADVNAQGGHFGNALQAASYSGHEQVVKILLDSKAEVNAQGGEFSNALQAASFENQEQIVKILLDSKADVNAQGRGYYGNALQTASHQGHEQVVRILLNNKADVNAQGGFYGNALQAASYIGHKQVVKILLDSKADINAQGGEYSNALQAASLQNHEQIIKILLDSKADVNAQDGGYYGNALQAASYQGHEQVVKILLNSKADVNAQGGGYYGNALQAASYQGHEQIVKMLLEKAADVNAKGGVYGNALQAASYQGHEQIVKMLLEKAADVNAKGGVYGNALLAASYRGHEQIVKMLLEKAADVNVKGAGVHGWTPLQLAARGGNVHIFQYLAGLSLNFSTLDAKKDGVLCYAASGGSLDVLQAALDLGRTFPSESMHWNPLHWACRSGKPEVVELLIKEGWRSDCVTIPEFQGEWNPVDIAIFHGNEEMLEMISPSCRALLISRANGVRSSGGRRDGVYCDGCFHAEYDAMLDEALPTFFLKPSADKVKHHESFYYTQHGSEPEASYSLTSVDPASNDAKNTYAVALFDSHNPDILYGEVLSKPGWTQPSLSQEEIRKNGGIPPPPQPIFPTEFAIQLYNPDQQIIVKQQTTKWSSTISYEFSMPQTSFRTPSSSTLDRTMNDPGADATTPLINFAWRKEGRLGKDMTCYLTGKSTDVVGKKAKKSKEPDIAVALFSGLKEITIMEPNLYRVEMEDYKGLEVVILLGGAVIRDLFFSNPRESYHILDPNTRKNSGGIRTRKGSSPLEPPTVMPPIMTPQPPQQPQRPMQRPSQNTSPNPATGSYNQPSRNAAKRTSLPPLETGNRPGPRLDPRRQWEIDAETARLREQVEAEAREQRRQADIKRRQQEQEEERKTRQFLEDEDRRRKQEEKERRRRQAEIDRETERLRRQFGDQSSLLAPSQHPQRHSVPLAQGPFHRPVPAPQPQRPGAGPYLQPPGAQASQSAYFSNGLPKPNGQQKMKKKSFWGLRSSSESNANTLRKKQSSMF</sequence>
<dbReference type="SMART" id="SM00248">
    <property type="entry name" value="ANK"/>
    <property type="match status" value="15"/>
</dbReference>
<protein>
    <recommendedName>
        <fullName evidence="6">NACHT domain-containing protein</fullName>
    </recommendedName>
</protein>
<evidence type="ECO:0000313" key="7">
    <source>
        <dbReference type="EMBL" id="KAL1610686.1"/>
    </source>
</evidence>
<keyword evidence="1" id="KW-0677">Repeat</keyword>
<feature type="repeat" description="ANK" evidence="3">
    <location>
        <begin position="1202"/>
        <end position="1226"/>
    </location>
</feature>
<dbReference type="InterPro" id="IPR007111">
    <property type="entry name" value="NACHT_NTPase"/>
</dbReference>
<dbReference type="Proteomes" id="UP001521785">
    <property type="component" value="Unassembled WGS sequence"/>
</dbReference>
<dbReference type="InterPro" id="IPR027417">
    <property type="entry name" value="P-loop_NTPase"/>
</dbReference>
<feature type="repeat" description="ANK" evidence="3">
    <location>
        <begin position="1072"/>
        <end position="1101"/>
    </location>
</feature>
<name>A0ABR3S1X2_9PLEO</name>
<feature type="domain" description="NACHT" evidence="6">
    <location>
        <begin position="315"/>
        <end position="458"/>
    </location>
</feature>
<evidence type="ECO:0000259" key="6">
    <source>
        <dbReference type="PROSITE" id="PS50837"/>
    </source>
</evidence>
<feature type="compositionally biased region" description="Basic and acidic residues" evidence="5">
    <location>
        <begin position="1653"/>
        <end position="1717"/>
    </location>
</feature>
<feature type="compositionally biased region" description="Polar residues" evidence="5">
    <location>
        <begin position="1598"/>
        <end position="1615"/>
    </location>
</feature>
<accession>A0ABR3S1X2</accession>
<feature type="repeat" description="ANK" evidence="3">
    <location>
        <begin position="902"/>
        <end position="934"/>
    </location>
</feature>
<dbReference type="InterPro" id="IPR054471">
    <property type="entry name" value="GPIID_WHD"/>
</dbReference>
<dbReference type="InterPro" id="IPR036770">
    <property type="entry name" value="Ankyrin_rpt-contain_sf"/>
</dbReference>
<evidence type="ECO:0000256" key="1">
    <source>
        <dbReference type="ARBA" id="ARBA00022737"/>
    </source>
</evidence>
<dbReference type="PANTHER" id="PTHR24198">
    <property type="entry name" value="ANKYRIN REPEAT AND PROTEIN KINASE DOMAIN-CONTAINING PROTEIN"/>
    <property type="match status" value="1"/>
</dbReference>
<proteinExistence type="predicted"/>
<keyword evidence="4" id="KW-0175">Coiled coil</keyword>
<dbReference type="PROSITE" id="PS50837">
    <property type="entry name" value="NACHT"/>
    <property type="match status" value="1"/>
</dbReference>
<feature type="repeat" description="ANK" evidence="3">
    <location>
        <begin position="1105"/>
        <end position="1134"/>
    </location>
</feature>
<dbReference type="Pfam" id="PF12796">
    <property type="entry name" value="Ank_2"/>
    <property type="match status" value="4"/>
</dbReference>
<feature type="compositionally biased region" description="Polar residues" evidence="5">
    <location>
        <begin position="1795"/>
        <end position="1804"/>
    </location>
</feature>
<evidence type="ECO:0000313" key="8">
    <source>
        <dbReference type="Proteomes" id="UP001521785"/>
    </source>
</evidence>
<dbReference type="PROSITE" id="PS50088">
    <property type="entry name" value="ANK_REPEAT"/>
    <property type="match status" value="11"/>
</dbReference>
<evidence type="ECO:0000256" key="5">
    <source>
        <dbReference type="SAM" id="MobiDB-lite"/>
    </source>
</evidence>
<feature type="region of interest" description="Disordered" evidence="5">
    <location>
        <begin position="1549"/>
        <end position="1641"/>
    </location>
</feature>
<feature type="repeat" description="ANK" evidence="3">
    <location>
        <begin position="835"/>
        <end position="867"/>
    </location>
</feature>
<feature type="repeat" description="ANK" evidence="3">
    <location>
        <begin position="1137"/>
        <end position="1169"/>
    </location>
</feature>
<feature type="compositionally biased region" description="Polar residues" evidence="5">
    <location>
        <begin position="1718"/>
        <end position="1729"/>
    </location>
</feature>
<dbReference type="InterPro" id="IPR002110">
    <property type="entry name" value="Ankyrin_rpt"/>
</dbReference>